<dbReference type="EMBL" id="KQ419484">
    <property type="protein sequence ID" value="KOF83439.1"/>
    <property type="molecule type" value="Genomic_DNA"/>
</dbReference>
<dbReference type="GO" id="GO:0000381">
    <property type="term" value="P:regulation of alternative mRNA splicing, via spliceosome"/>
    <property type="evidence" value="ECO:0007669"/>
    <property type="project" value="TreeGrafter"/>
</dbReference>
<dbReference type="InterPro" id="IPR012677">
    <property type="entry name" value="Nucleotide-bd_a/b_plait_sf"/>
</dbReference>
<dbReference type="GO" id="GO:0003727">
    <property type="term" value="F:single-stranded RNA binding"/>
    <property type="evidence" value="ECO:0007669"/>
    <property type="project" value="TreeGrafter"/>
</dbReference>
<dbReference type="KEGG" id="obi:106873197"/>
<keyword evidence="2 4" id="KW-0694">RNA-binding</keyword>
<evidence type="ECO:0000259" key="6">
    <source>
        <dbReference type="PROSITE" id="PS50102"/>
    </source>
</evidence>
<dbReference type="PANTHER" id="PTHR13798:SF11">
    <property type="entry name" value="RNA-BINDING PROTEIN 7-RELATED"/>
    <property type="match status" value="1"/>
</dbReference>
<protein>
    <recommendedName>
        <fullName evidence="6">RRM domain-containing protein</fullName>
    </recommendedName>
</protein>
<evidence type="ECO:0000256" key="4">
    <source>
        <dbReference type="PROSITE-ProRule" id="PRU00176"/>
    </source>
</evidence>
<evidence type="ECO:0000256" key="5">
    <source>
        <dbReference type="SAM" id="MobiDB-lite"/>
    </source>
</evidence>
<evidence type="ECO:0000313" key="7">
    <source>
        <dbReference type="EMBL" id="KOF83439.1"/>
    </source>
</evidence>
<dbReference type="OMA" id="TWHGSTH"/>
<organism evidence="7">
    <name type="scientific">Octopus bimaculoides</name>
    <name type="common">California two-spotted octopus</name>
    <dbReference type="NCBI Taxonomy" id="37653"/>
    <lineage>
        <taxon>Eukaryota</taxon>
        <taxon>Metazoa</taxon>
        <taxon>Spiralia</taxon>
        <taxon>Lophotrochozoa</taxon>
        <taxon>Mollusca</taxon>
        <taxon>Cephalopoda</taxon>
        <taxon>Coleoidea</taxon>
        <taxon>Octopodiformes</taxon>
        <taxon>Octopoda</taxon>
        <taxon>Incirrata</taxon>
        <taxon>Octopodidae</taxon>
        <taxon>Octopus</taxon>
    </lineage>
</organism>
<feature type="compositionally biased region" description="Polar residues" evidence="5">
    <location>
        <begin position="89"/>
        <end position="107"/>
    </location>
</feature>
<name>A0A0L8H2W6_OCTBM</name>
<dbReference type="OrthoDB" id="407442at2759"/>
<dbReference type="PANTHER" id="PTHR13798">
    <property type="entry name" value="RNA BINDING MOTIF RBM PROTEIN -RELATED"/>
    <property type="match status" value="1"/>
</dbReference>
<feature type="region of interest" description="Disordered" evidence="5">
    <location>
        <begin position="161"/>
        <end position="183"/>
    </location>
</feature>
<dbReference type="PROSITE" id="PS50102">
    <property type="entry name" value="RRM"/>
    <property type="match status" value="1"/>
</dbReference>
<gene>
    <name evidence="7" type="ORF">OCBIM_22023820mg</name>
</gene>
<evidence type="ECO:0000256" key="2">
    <source>
        <dbReference type="ARBA" id="ARBA00022884"/>
    </source>
</evidence>
<feature type="domain" description="RRM" evidence="6">
    <location>
        <begin position="14"/>
        <end position="86"/>
    </location>
</feature>
<dbReference type="InterPro" id="IPR035979">
    <property type="entry name" value="RBD_domain_sf"/>
</dbReference>
<comment type="subcellular location">
    <subcellularLocation>
        <location evidence="1">Nucleus</location>
        <location evidence="1">Nucleoplasm</location>
    </subcellularLocation>
</comment>
<dbReference type="SMART" id="SM00360">
    <property type="entry name" value="RRM"/>
    <property type="match status" value="1"/>
</dbReference>
<dbReference type="STRING" id="37653.A0A0L8H2W6"/>
<dbReference type="InterPro" id="IPR000504">
    <property type="entry name" value="RRM_dom"/>
</dbReference>
<evidence type="ECO:0000256" key="1">
    <source>
        <dbReference type="ARBA" id="ARBA00004642"/>
    </source>
</evidence>
<proteinExistence type="predicted"/>
<dbReference type="InterPro" id="IPR052285">
    <property type="entry name" value="NEXT_complex_subunit"/>
</dbReference>
<dbReference type="AlphaFoldDB" id="A0A0L8H2W6"/>
<dbReference type="Pfam" id="PF00076">
    <property type="entry name" value="RRM_1"/>
    <property type="match status" value="1"/>
</dbReference>
<feature type="region of interest" description="Disordered" evidence="5">
    <location>
        <begin position="89"/>
        <end position="114"/>
    </location>
</feature>
<keyword evidence="3" id="KW-0539">Nucleus</keyword>
<dbReference type="SUPFAM" id="SSF54928">
    <property type="entry name" value="RNA-binding domain, RBD"/>
    <property type="match status" value="1"/>
</dbReference>
<sequence>MFFNRISNMDAQERTLFVGNLPEKITEELLYELFLQSGPLEKVFIPKERSYAFIQFKHSESIPYTLQIYDGVSLYGKILVLRARQARMNNQPEEYQPRETSQGSSPYGNHGNRPTGGYFHQHSNYDNSRYLNQNAGYTHKQNLPNMMPDSNRYEQRHHRYDYMSRGSGFRNNSGYRHEPYKRY</sequence>
<dbReference type="GO" id="GO:0005654">
    <property type="term" value="C:nucleoplasm"/>
    <property type="evidence" value="ECO:0007669"/>
    <property type="project" value="UniProtKB-SubCell"/>
</dbReference>
<reference evidence="7" key="1">
    <citation type="submission" date="2015-07" db="EMBL/GenBank/DDBJ databases">
        <title>MeaNS - Measles Nucleotide Surveillance Program.</title>
        <authorList>
            <person name="Tran T."/>
            <person name="Druce J."/>
        </authorList>
    </citation>
    <scope>NUCLEOTIDE SEQUENCE</scope>
    <source>
        <strain evidence="7">UCB-OBI-ISO-001</strain>
        <tissue evidence="7">Gonad</tissue>
    </source>
</reference>
<dbReference type="Gene3D" id="3.30.70.330">
    <property type="match status" value="1"/>
</dbReference>
<evidence type="ECO:0000256" key="3">
    <source>
        <dbReference type="ARBA" id="ARBA00023242"/>
    </source>
</evidence>
<accession>A0A0L8H2W6</accession>